<evidence type="ECO:0000313" key="2">
    <source>
        <dbReference type="EMBL" id="NNM46147.1"/>
    </source>
</evidence>
<accession>A0A849HNG3</accession>
<dbReference type="Pfam" id="PF13474">
    <property type="entry name" value="SnoaL_3"/>
    <property type="match status" value="1"/>
</dbReference>
<comment type="caution">
    <text evidence="2">The sequence shown here is derived from an EMBL/GenBank/DDBJ whole genome shotgun (WGS) entry which is preliminary data.</text>
</comment>
<feature type="domain" description="SnoaL-like" evidence="1">
    <location>
        <begin position="13"/>
        <end position="127"/>
    </location>
</feature>
<dbReference type="InterPro" id="IPR037401">
    <property type="entry name" value="SnoaL-like"/>
</dbReference>
<reference evidence="2 3" key="1">
    <citation type="submission" date="2020-04" db="EMBL/GenBank/DDBJ databases">
        <title>Knoellia sp. isolate from air conditioner.</title>
        <authorList>
            <person name="Chea S."/>
            <person name="Kim D.-U."/>
        </authorList>
    </citation>
    <scope>NUCLEOTIDE SEQUENCE [LARGE SCALE GENOMIC DNA]</scope>
    <source>
        <strain evidence="2 3">DB2414S</strain>
    </source>
</reference>
<dbReference type="EMBL" id="JABEPQ010000002">
    <property type="protein sequence ID" value="NNM46147.1"/>
    <property type="molecule type" value="Genomic_DNA"/>
</dbReference>
<evidence type="ECO:0000259" key="1">
    <source>
        <dbReference type="Pfam" id="PF13474"/>
    </source>
</evidence>
<dbReference type="Proteomes" id="UP000588586">
    <property type="component" value="Unassembled WGS sequence"/>
</dbReference>
<dbReference type="RefSeq" id="WP_171243288.1">
    <property type="nucleotide sequence ID" value="NZ_JABEPQ010000002.1"/>
</dbReference>
<name>A0A849HNG3_9MICO</name>
<dbReference type="SUPFAM" id="SSF54427">
    <property type="entry name" value="NTF2-like"/>
    <property type="match status" value="1"/>
</dbReference>
<gene>
    <name evidence="2" type="ORF">HJG52_09025</name>
</gene>
<proteinExistence type="predicted"/>
<dbReference type="AlphaFoldDB" id="A0A849HNG3"/>
<dbReference type="InterPro" id="IPR032710">
    <property type="entry name" value="NTF2-like_dom_sf"/>
</dbReference>
<organism evidence="2 3">
    <name type="scientific">Knoellia koreensis</name>
    <dbReference type="NCBI Taxonomy" id="2730921"/>
    <lineage>
        <taxon>Bacteria</taxon>
        <taxon>Bacillati</taxon>
        <taxon>Actinomycetota</taxon>
        <taxon>Actinomycetes</taxon>
        <taxon>Micrococcales</taxon>
        <taxon>Intrasporangiaceae</taxon>
        <taxon>Knoellia</taxon>
    </lineage>
</organism>
<protein>
    <submittedName>
        <fullName evidence="2">SnoaL-like domain-containing protein</fullName>
    </submittedName>
</protein>
<evidence type="ECO:0000313" key="3">
    <source>
        <dbReference type="Proteomes" id="UP000588586"/>
    </source>
</evidence>
<sequence>MEADPQTRAEIGELIERTYRAMSTPGGDVATAFDHEDIAVAGSGQGELMQGPDQVIAVAESIAAHGLPWVPEDVKVWRRGDVAWAQVLGHVEVVEDGEPVRVPYWTTGVFTLEPDGWHWVYWGGSEPQENPRV</sequence>
<dbReference type="Gene3D" id="3.10.450.50">
    <property type="match status" value="1"/>
</dbReference>
<keyword evidence="3" id="KW-1185">Reference proteome</keyword>